<comment type="caution">
    <text evidence="1">The sequence shown here is derived from an EMBL/GenBank/DDBJ whole genome shotgun (WGS) entry which is preliminary data.</text>
</comment>
<dbReference type="AlphaFoldDB" id="A0A179EYH5"/>
<gene>
    <name evidence="1" type="ORF">VFPPC_17017</name>
</gene>
<accession>A0A179EYH5</accession>
<evidence type="ECO:0000313" key="1">
    <source>
        <dbReference type="EMBL" id="OAQ58231.1"/>
    </source>
</evidence>
<dbReference type="RefSeq" id="XP_018136423.1">
    <property type="nucleotide sequence ID" value="XM_018294767.1"/>
</dbReference>
<sequence length="70" mass="7945">MLLIRAFNICRASVRNFSPVKCLWRETSLLALSHLRHGLARCGIIPSGSVLLSANYLQYFKNKRNNNAAR</sequence>
<dbReference type="Proteomes" id="UP000078397">
    <property type="component" value="Unassembled WGS sequence"/>
</dbReference>
<dbReference type="EMBL" id="LSBJ02000019">
    <property type="protein sequence ID" value="OAQ58231.1"/>
    <property type="molecule type" value="Genomic_DNA"/>
</dbReference>
<organism evidence="1 2">
    <name type="scientific">Pochonia chlamydosporia 170</name>
    <dbReference type="NCBI Taxonomy" id="1380566"/>
    <lineage>
        <taxon>Eukaryota</taxon>
        <taxon>Fungi</taxon>
        <taxon>Dikarya</taxon>
        <taxon>Ascomycota</taxon>
        <taxon>Pezizomycotina</taxon>
        <taxon>Sordariomycetes</taxon>
        <taxon>Hypocreomycetidae</taxon>
        <taxon>Hypocreales</taxon>
        <taxon>Clavicipitaceae</taxon>
        <taxon>Pochonia</taxon>
    </lineage>
</organism>
<name>A0A179EYH5_METCM</name>
<dbReference type="KEGG" id="pchm:VFPPC_17017"/>
<keyword evidence="2" id="KW-1185">Reference proteome</keyword>
<reference evidence="1 2" key="1">
    <citation type="journal article" date="2016" name="PLoS Pathog.">
        <title>Biosynthesis of antibiotic leucinostatins in bio-control fungus Purpureocillium lilacinum and their inhibition on phytophthora revealed by genome mining.</title>
        <authorList>
            <person name="Wang G."/>
            <person name="Liu Z."/>
            <person name="Lin R."/>
            <person name="Li E."/>
            <person name="Mao Z."/>
            <person name="Ling J."/>
            <person name="Yang Y."/>
            <person name="Yin W.B."/>
            <person name="Xie B."/>
        </authorList>
    </citation>
    <scope>NUCLEOTIDE SEQUENCE [LARGE SCALE GENOMIC DNA]</scope>
    <source>
        <strain evidence="1">170</strain>
    </source>
</reference>
<dbReference type="GeneID" id="28858761"/>
<proteinExistence type="predicted"/>
<evidence type="ECO:0000313" key="2">
    <source>
        <dbReference type="Proteomes" id="UP000078397"/>
    </source>
</evidence>
<protein>
    <submittedName>
        <fullName evidence="1">Uncharacterized protein</fullName>
    </submittedName>
</protein>